<organism evidence="2 3">
    <name type="scientific">Kordia algicida OT-1</name>
    <dbReference type="NCBI Taxonomy" id="391587"/>
    <lineage>
        <taxon>Bacteria</taxon>
        <taxon>Pseudomonadati</taxon>
        <taxon>Bacteroidota</taxon>
        <taxon>Flavobacteriia</taxon>
        <taxon>Flavobacteriales</taxon>
        <taxon>Flavobacteriaceae</taxon>
        <taxon>Kordia</taxon>
    </lineage>
</organism>
<name>A9CUA8_9FLAO</name>
<reference evidence="2 3" key="1">
    <citation type="journal article" date="2011" name="J. Bacteriol.">
        <title>Genome sequence of the algicidal bacterium Kordia algicida OT-1.</title>
        <authorList>
            <person name="Lee H.S."/>
            <person name="Kang S.G."/>
            <person name="Kwon K.K."/>
            <person name="Lee J.H."/>
            <person name="Kim S.J."/>
        </authorList>
    </citation>
    <scope>NUCLEOTIDE SEQUENCE [LARGE SCALE GENOMIC DNA]</scope>
    <source>
        <strain evidence="2 3">OT-1</strain>
    </source>
</reference>
<evidence type="ECO:0000313" key="3">
    <source>
        <dbReference type="Proteomes" id="UP000002945"/>
    </source>
</evidence>
<sequence length="129" mass="14819">MKKVIYSIIILLMILFTSSRIGVKTNMSDYGFVHNKVDNFNSVRGYITPLYFGEGYQGSMRHLLIISLFAFILIIINYKYDNNKLINRIMFFSLFGLSLLAFDETLIKLAGVVILSISIQKFLKEKTTS</sequence>
<keyword evidence="3" id="KW-1185">Reference proteome</keyword>
<keyword evidence="1" id="KW-1133">Transmembrane helix</keyword>
<protein>
    <submittedName>
        <fullName evidence="2">Uncharacterized protein</fullName>
    </submittedName>
</protein>
<dbReference type="HOGENOM" id="CLU_1945951_0_0_10"/>
<evidence type="ECO:0000313" key="2">
    <source>
        <dbReference type="EMBL" id="EDP94143.1"/>
    </source>
</evidence>
<dbReference type="OrthoDB" id="9991281at2"/>
<evidence type="ECO:0000256" key="1">
    <source>
        <dbReference type="SAM" id="Phobius"/>
    </source>
</evidence>
<feature type="transmembrane region" description="Helical" evidence="1">
    <location>
        <begin position="85"/>
        <end position="101"/>
    </location>
</feature>
<gene>
    <name evidence="2" type="ORF">KAOT1_00145</name>
</gene>
<accession>A9CUA8</accession>
<dbReference type="AlphaFoldDB" id="A9CUA8"/>
<keyword evidence="1" id="KW-0812">Transmembrane</keyword>
<dbReference type="STRING" id="391587.KAOT1_00145"/>
<dbReference type="EMBL" id="ABIB01000028">
    <property type="protein sequence ID" value="EDP94143.1"/>
    <property type="molecule type" value="Genomic_DNA"/>
</dbReference>
<comment type="caution">
    <text evidence="2">The sequence shown here is derived from an EMBL/GenBank/DDBJ whole genome shotgun (WGS) entry which is preliminary data.</text>
</comment>
<dbReference type="RefSeq" id="WP_007092613.1">
    <property type="nucleotide sequence ID" value="NZ_CP142125.1"/>
</dbReference>
<keyword evidence="1" id="KW-0472">Membrane</keyword>
<proteinExistence type="predicted"/>
<dbReference type="Proteomes" id="UP000002945">
    <property type="component" value="Unassembled WGS sequence"/>
</dbReference>
<feature type="transmembrane region" description="Helical" evidence="1">
    <location>
        <begin position="59"/>
        <end position="78"/>
    </location>
</feature>